<dbReference type="GO" id="GO:0050793">
    <property type="term" value="P:regulation of developmental process"/>
    <property type="evidence" value="ECO:0007669"/>
    <property type="project" value="InterPro"/>
</dbReference>
<gene>
    <name evidence="3" type="ORF">Acr_27g0005280</name>
</gene>
<feature type="signal peptide" evidence="2">
    <location>
        <begin position="1"/>
        <end position="28"/>
    </location>
</feature>
<protein>
    <recommendedName>
        <fullName evidence="5">Transmembrane protein</fullName>
    </recommendedName>
</protein>
<dbReference type="PANTHER" id="PTHR34663:SF9">
    <property type="entry name" value="OS06G0637400 PROTEIN"/>
    <property type="match status" value="1"/>
</dbReference>
<organism evidence="3 4">
    <name type="scientific">Actinidia rufa</name>
    <dbReference type="NCBI Taxonomy" id="165716"/>
    <lineage>
        <taxon>Eukaryota</taxon>
        <taxon>Viridiplantae</taxon>
        <taxon>Streptophyta</taxon>
        <taxon>Embryophyta</taxon>
        <taxon>Tracheophyta</taxon>
        <taxon>Spermatophyta</taxon>
        <taxon>Magnoliopsida</taxon>
        <taxon>eudicotyledons</taxon>
        <taxon>Gunneridae</taxon>
        <taxon>Pentapetalae</taxon>
        <taxon>asterids</taxon>
        <taxon>Ericales</taxon>
        <taxon>Actinidiaceae</taxon>
        <taxon>Actinidia</taxon>
    </lineage>
</organism>
<evidence type="ECO:0000313" key="4">
    <source>
        <dbReference type="Proteomes" id="UP000585474"/>
    </source>
</evidence>
<feature type="compositionally biased region" description="Polar residues" evidence="1">
    <location>
        <begin position="73"/>
        <end position="86"/>
    </location>
</feature>
<dbReference type="EMBL" id="BJWL01000027">
    <property type="protein sequence ID" value="GFZ18789.1"/>
    <property type="molecule type" value="Genomic_DNA"/>
</dbReference>
<evidence type="ECO:0000256" key="1">
    <source>
        <dbReference type="SAM" id="MobiDB-lite"/>
    </source>
</evidence>
<feature type="region of interest" description="Disordered" evidence="1">
    <location>
        <begin position="64"/>
        <end position="86"/>
    </location>
</feature>
<keyword evidence="4" id="KW-1185">Reference proteome</keyword>
<name>A0A7J0H6W5_9ERIC</name>
<evidence type="ECO:0008006" key="5">
    <source>
        <dbReference type="Google" id="ProtNLM"/>
    </source>
</evidence>
<dbReference type="AlphaFoldDB" id="A0A7J0H6W5"/>
<accession>A0A7J0H6W5</accession>
<dbReference type="Proteomes" id="UP000585474">
    <property type="component" value="Unassembled WGS sequence"/>
</dbReference>
<dbReference type="GO" id="GO:0045087">
    <property type="term" value="P:innate immune response"/>
    <property type="evidence" value="ECO:0007669"/>
    <property type="project" value="InterPro"/>
</dbReference>
<reference evidence="3 4" key="1">
    <citation type="submission" date="2019-07" db="EMBL/GenBank/DDBJ databases">
        <title>De Novo Assembly of kiwifruit Actinidia rufa.</title>
        <authorList>
            <person name="Sugita-Konishi S."/>
            <person name="Sato K."/>
            <person name="Mori E."/>
            <person name="Abe Y."/>
            <person name="Kisaki G."/>
            <person name="Hamano K."/>
            <person name="Suezawa K."/>
            <person name="Otani M."/>
            <person name="Fukuda T."/>
            <person name="Manabe T."/>
            <person name="Gomi K."/>
            <person name="Tabuchi M."/>
            <person name="Akimitsu K."/>
            <person name="Kataoka I."/>
        </authorList>
    </citation>
    <scope>NUCLEOTIDE SEQUENCE [LARGE SCALE GENOMIC DNA]</scope>
    <source>
        <strain evidence="4">cv. Fuchu</strain>
    </source>
</reference>
<comment type="caution">
    <text evidence="3">The sequence shown here is derived from an EMBL/GenBank/DDBJ whole genome shotgun (WGS) entry which is preliminary data.</text>
</comment>
<feature type="chain" id="PRO_5029810955" description="Transmembrane protein" evidence="2">
    <location>
        <begin position="29"/>
        <end position="86"/>
    </location>
</feature>
<sequence>MARGIINSLNFCVLILVISSILVSPSQARPIQGHHFKGMSQVVIKHSGPSPRGRNHRFINARTLGGIKDSGPSPGTGNNVVAGTHP</sequence>
<evidence type="ECO:0000256" key="2">
    <source>
        <dbReference type="SAM" id="SignalP"/>
    </source>
</evidence>
<dbReference type="OrthoDB" id="1936010at2759"/>
<keyword evidence="2" id="KW-0732">Signal</keyword>
<dbReference type="PANTHER" id="PTHR34663">
    <property type="entry name" value="OS06G0637400 PROTEIN"/>
    <property type="match status" value="1"/>
</dbReference>
<proteinExistence type="predicted"/>
<dbReference type="InterPro" id="IPR044700">
    <property type="entry name" value="PIP2/PIPL1"/>
</dbReference>
<evidence type="ECO:0000313" key="3">
    <source>
        <dbReference type="EMBL" id="GFZ18789.1"/>
    </source>
</evidence>